<feature type="domain" description="Helicase C-terminal" evidence="9">
    <location>
        <begin position="1406"/>
        <end position="1571"/>
    </location>
</feature>
<feature type="compositionally biased region" description="Basic and acidic residues" evidence="7">
    <location>
        <begin position="15"/>
        <end position="25"/>
    </location>
</feature>
<evidence type="ECO:0000256" key="2">
    <source>
        <dbReference type="ARBA" id="ARBA00022723"/>
    </source>
</evidence>
<name>A0A5B8MPM0_9CHLO</name>
<dbReference type="InterPro" id="IPR038718">
    <property type="entry name" value="SNF2-like_sf"/>
</dbReference>
<feature type="region of interest" description="Disordered" evidence="7">
    <location>
        <begin position="1"/>
        <end position="48"/>
    </location>
</feature>
<accession>A0A5B8MPM0</accession>
<evidence type="ECO:0000256" key="1">
    <source>
        <dbReference type="ARBA" id="ARBA00008438"/>
    </source>
</evidence>
<proteinExistence type="inferred from homology"/>
<evidence type="ECO:0000256" key="5">
    <source>
        <dbReference type="ARBA" id="ARBA00022833"/>
    </source>
</evidence>
<dbReference type="SUPFAM" id="SSF57850">
    <property type="entry name" value="RING/U-box"/>
    <property type="match status" value="1"/>
</dbReference>
<dbReference type="Pfam" id="PF21325">
    <property type="entry name" value="SHPRH_helical-1st"/>
    <property type="match status" value="1"/>
</dbReference>
<dbReference type="Pfam" id="PF00097">
    <property type="entry name" value="zf-C3HC4"/>
    <property type="match status" value="1"/>
</dbReference>
<feature type="region of interest" description="Disordered" evidence="7">
    <location>
        <begin position="1365"/>
        <end position="1384"/>
    </location>
</feature>
<dbReference type="OrthoDB" id="423559at2759"/>
<dbReference type="InterPro" id="IPR000330">
    <property type="entry name" value="SNF2_N"/>
</dbReference>
<evidence type="ECO:0000256" key="7">
    <source>
        <dbReference type="SAM" id="MobiDB-lite"/>
    </source>
</evidence>
<dbReference type="SMART" id="SM00184">
    <property type="entry name" value="RING"/>
    <property type="match status" value="1"/>
</dbReference>
<dbReference type="GO" id="GO:0016787">
    <property type="term" value="F:hydrolase activity"/>
    <property type="evidence" value="ECO:0007669"/>
    <property type="project" value="UniProtKB-KW"/>
</dbReference>
<dbReference type="Pfam" id="PF00176">
    <property type="entry name" value="SNF2-rel_dom"/>
    <property type="match status" value="1"/>
</dbReference>
<dbReference type="InterPro" id="IPR048686">
    <property type="entry name" value="SHPRH_helical_1st"/>
</dbReference>
<dbReference type="Gene3D" id="3.40.50.10810">
    <property type="entry name" value="Tandem AAA-ATPase domain"/>
    <property type="match status" value="2"/>
</dbReference>
<dbReference type="InterPro" id="IPR049730">
    <property type="entry name" value="SNF2/RAD54-like_C"/>
</dbReference>
<comment type="similarity">
    <text evidence="1">Belongs to the SNF2/RAD54 helicase family. RAD16 subfamily.</text>
</comment>
<sequence>MVRTLKRSAPVRRRVAPDAEGKEVVDAVPASRKRKASRAPADAQETEERFVATFPEKDEPGTSSFELARQEVEVELSARGDGGEAASTSERSACGDGRYALELLVKPNRLYKRKKLSGDTTCLQCVLSDRAEGTSGVCTISNFAGSHNEVRSLVQSLGQGLLRLRDIRLDECSTSASRKRLGFSIALWEEAFALRPSFAYDKPRRNQVARASLLRSALKFVRPDFFSVGRGPETRAAAAAAMEASLGTAGKPKDHLELAMHTVGQGGEQINTALLYAAIAPQSQEAGSSKGDERVDSIQGLVPTLRAYQKRAVSWMLEREESFGEPQEGSFIWKKCGDLGGREEAYLNVYTGQVSRQAYPAEIRVPGGILADEMGLGKTVEVLACILSNRCPGGVKKEEGDGVGGEKVAASLVGKLEAEDRFAHGSDGQYDGAASMTWVSCDDCRAWIELKETGYKSQADVPSKYICGECVRNRAKDASLLHEQCKTTLIICPDPILEQWEEELEKHTHHGFLRIFTYSGQKASLSTGGNPDDVVTAQVLSEYDVVLSTYSVLGADIHKDADIADTLEENQKSLRYAKRYQKVPTPLTRLKWWRVCLDEAQMVQSGTAKCAQMALKLATKFRWCVTGTPINKGLEDLYGLMMFLQAHPFDYRYWWNMLVQNSCELGSTQGFSNLTGLLQPSSGGIMWRTRKVDVKEDLNLQPQLVKITNLDLSAVERHFYKQQHQECYDVAVAALPRGVMLSKSTSEDEERTLGPRAASKVFAKLLRLRQACCHPQVGSQGIRALSQSSKPLSMEEILDMMIEKAKVDAEDTLRIVIFCLNGLASIFQLEGSKKDAVLAYREALQYSGNHVQYGIKTDSLQKLHTLHNLSSLLLQGSIAGIAPTLRDSQLGAEAKALKKDYLRNASSRLILANTDFLARKDKVAYSEGQKFGMNWWIEILTQIERDGDSATSRQFLDQIKSRLSDRTAVGTSMHGRNSSSLVHRFDSIGGLKYLLSVELRSIFDAREEAIKELSKLESECQKESPSFIYEVSRCGKCRGELGTSLVHCAYCSLDDLLMRYEARIFSLRTQATKKGTILNAEDATRAQESAGGFAGGWGRMAGRSVQGDSGARREQDTADLGRGARGRTGKTVAHADVFHAPSEAEVILDYLASVASKGKFRNLSLSKSKGFEQLVKDHLLLLENMRNEFKPARAYALAQRQYVYSFDELEMAMMKMQLRAEGEELLHDHEKYFKLYRSELVVRNKELSDEKIVAQADLTRAVGTLRYLEGLAAAKRRSRQGLARGEEPDEDSMCLVCQEGITGNTAVLSCGHFFCSKCVTALIARSRPGPGGRRTREDLRRRKILCPTCRSSIFVSEIAYAGDDRLTQDQEENDEDRDEAKAAGGAGVDEEFDLEGVRVKGSFGSKLEAVVRRVASILHRDPEAKILVFSEWQDVLELLTHAFNANQVPFVFAKGKPAMSKALKQFKTKREVAGAVASVLMLPVKLGANGLNLIEAQHVVLIEPLLDPAKEAQAFGRVDRIGQTKKTYVHRFIVRRTVEEKVYALAQQRASAYSIMGFPATRTKEGVSEMSSLTIADIKSLILRGQCHDDD</sequence>
<gene>
    <name evidence="10" type="ORF">A3770_07p49510</name>
</gene>
<dbReference type="InterPro" id="IPR014001">
    <property type="entry name" value="Helicase_ATP-bd"/>
</dbReference>
<evidence type="ECO:0000256" key="6">
    <source>
        <dbReference type="PROSITE-ProRule" id="PRU00175"/>
    </source>
</evidence>
<evidence type="ECO:0000259" key="8">
    <source>
        <dbReference type="PROSITE" id="PS50089"/>
    </source>
</evidence>
<keyword evidence="11" id="KW-1185">Reference proteome</keyword>
<dbReference type="SMART" id="SM00487">
    <property type="entry name" value="DEXDc"/>
    <property type="match status" value="1"/>
</dbReference>
<feature type="compositionally biased region" description="Basic residues" evidence="7">
    <location>
        <begin position="1"/>
        <end position="14"/>
    </location>
</feature>
<dbReference type="InterPro" id="IPR027417">
    <property type="entry name" value="P-loop_NTPase"/>
</dbReference>
<dbReference type="Pfam" id="PF21324">
    <property type="entry name" value="SHPRH_helical-2nd"/>
    <property type="match status" value="1"/>
</dbReference>
<feature type="region of interest" description="Disordered" evidence="7">
    <location>
        <begin position="1104"/>
        <end position="1127"/>
    </location>
</feature>
<dbReference type="InterPro" id="IPR013083">
    <property type="entry name" value="Znf_RING/FYVE/PHD"/>
</dbReference>
<keyword evidence="2" id="KW-0479">Metal-binding</keyword>
<evidence type="ECO:0000259" key="9">
    <source>
        <dbReference type="PROSITE" id="PS51194"/>
    </source>
</evidence>
<keyword evidence="3 6" id="KW-0863">Zinc-finger</keyword>
<dbReference type="PROSITE" id="PS00518">
    <property type="entry name" value="ZF_RING_1"/>
    <property type="match status" value="1"/>
</dbReference>
<evidence type="ECO:0000256" key="4">
    <source>
        <dbReference type="ARBA" id="ARBA00022801"/>
    </source>
</evidence>
<dbReference type="GO" id="GO:0008270">
    <property type="term" value="F:zinc ion binding"/>
    <property type="evidence" value="ECO:0007669"/>
    <property type="project" value="UniProtKB-KW"/>
</dbReference>
<protein>
    <submittedName>
        <fullName evidence="10">Uncharacterized protein</fullName>
    </submittedName>
</protein>
<dbReference type="PROSITE" id="PS51194">
    <property type="entry name" value="HELICASE_CTER"/>
    <property type="match status" value="1"/>
</dbReference>
<dbReference type="Gene3D" id="3.30.40.10">
    <property type="entry name" value="Zinc/RING finger domain, C3HC4 (zinc finger)"/>
    <property type="match status" value="1"/>
</dbReference>
<evidence type="ECO:0000313" key="10">
    <source>
        <dbReference type="EMBL" id="QDZ22433.1"/>
    </source>
</evidence>
<dbReference type="InterPro" id="IPR017907">
    <property type="entry name" value="Znf_RING_CS"/>
</dbReference>
<dbReference type="Gene3D" id="3.40.50.300">
    <property type="entry name" value="P-loop containing nucleotide triphosphate hydrolases"/>
    <property type="match status" value="1"/>
</dbReference>
<dbReference type="EMBL" id="CP031040">
    <property type="protein sequence ID" value="QDZ22433.1"/>
    <property type="molecule type" value="Genomic_DNA"/>
</dbReference>
<dbReference type="InterPro" id="IPR052583">
    <property type="entry name" value="ATP-helicase/E3_Ub-Ligase"/>
</dbReference>
<dbReference type="PANTHER" id="PTHR45865">
    <property type="entry name" value="E3 UBIQUITIN-PROTEIN LIGASE SHPRH FAMILY MEMBER"/>
    <property type="match status" value="1"/>
</dbReference>
<dbReference type="InterPro" id="IPR001650">
    <property type="entry name" value="Helicase_C-like"/>
</dbReference>
<dbReference type="STRING" id="1764295.A0A5B8MPM0"/>
<reference evidence="10 11" key="1">
    <citation type="submission" date="2018-07" db="EMBL/GenBank/DDBJ databases">
        <title>The complete nuclear genome of the prasinophyte Chloropicon primus (CCMP1205).</title>
        <authorList>
            <person name="Pombert J.-F."/>
            <person name="Otis C."/>
            <person name="Turmel M."/>
            <person name="Lemieux C."/>
        </authorList>
    </citation>
    <scope>NUCLEOTIDE SEQUENCE [LARGE SCALE GENOMIC DNA]</scope>
    <source>
        <strain evidence="10 11">CCMP1205</strain>
    </source>
</reference>
<dbReference type="PANTHER" id="PTHR45865:SF1">
    <property type="entry name" value="E3 UBIQUITIN-PROTEIN LIGASE SHPRH"/>
    <property type="match status" value="1"/>
</dbReference>
<dbReference type="Proteomes" id="UP000316726">
    <property type="component" value="Chromosome 7"/>
</dbReference>
<dbReference type="CDD" id="cd18070">
    <property type="entry name" value="DEXQc_SHPRH"/>
    <property type="match status" value="1"/>
</dbReference>
<dbReference type="InterPro" id="IPR048695">
    <property type="entry name" value="SHPRH_helical_2nd"/>
</dbReference>
<dbReference type="InterPro" id="IPR018957">
    <property type="entry name" value="Znf_C3HC4_RING-type"/>
</dbReference>
<organism evidence="10 11">
    <name type="scientific">Chloropicon primus</name>
    <dbReference type="NCBI Taxonomy" id="1764295"/>
    <lineage>
        <taxon>Eukaryota</taxon>
        <taxon>Viridiplantae</taxon>
        <taxon>Chlorophyta</taxon>
        <taxon>Chloropicophyceae</taxon>
        <taxon>Chloropicales</taxon>
        <taxon>Chloropicaceae</taxon>
        <taxon>Chloropicon</taxon>
    </lineage>
</organism>
<feature type="domain" description="RING-type" evidence="8">
    <location>
        <begin position="1294"/>
        <end position="1350"/>
    </location>
</feature>
<dbReference type="CDD" id="cd18793">
    <property type="entry name" value="SF2_C_SNF"/>
    <property type="match status" value="1"/>
</dbReference>
<dbReference type="Pfam" id="PF00271">
    <property type="entry name" value="Helicase_C"/>
    <property type="match status" value="1"/>
</dbReference>
<evidence type="ECO:0000256" key="3">
    <source>
        <dbReference type="ARBA" id="ARBA00022771"/>
    </source>
</evidence>
<evidence type="ECO:0000313" key="11">
    <source>
        <dbReference type="Proteomes" id="UP000316726"/>
    </source>
</evidence>
<keyword evidence="5" id="KW-0862">Zinc</keyword>
<dbReference type="PROSITE" id="PS50089">
    <property type="entry name" value="ZF_RING_2"/>
    <property type="match status" value="1"/>
</dbReference>
<dbReference type="SUPFAM" id="SSF52540">
    <property type="entry name" value="P-loop containing nucleoside triphosphate hydrolases"/>
    <property type="match status" value="2"/>
</dbReference>
<dbReference type="InterPro" id="IPR001841">
    <property type="entry name" value="Znf_RING"/>
</dbReference>
<keyword evidence="4" id="KW-0378">Hydrolase</keyword>
<dbReference type="GO" id="GO:0005524">
    <property type="term" value="F:ATP binding"/>
    <property type="evidence" value="ECO:0007669"/>
    <property type="project" value="InterPro"/>
</dbReference>